<dbReference type="RefSeq" id="WP_095616797.1">
    <property type="nucleotide sequence ID" value="NZ_NSKD01000002.1"/>
</dbReference>
<dbReference type="SUPFAM" id="SSF48113">
    <property type="entry name" value="Heme-dependent peroxidases"/>
    <property type="match status" value="1"/>
</dbReference>
<proteinExistence type="predicted"/>
<keyword evidence="6" id="KW-1185">Reference proteome</keyword>
<evidence type="ECO:0000256" key="2">
    <source>
        <dbReference type="ARBA" id="ARBA00022525"/>
    </source>
</evidence>
<dbReference type="Gene3D" id="1.10.640.10">
    <property type="entry name" value="Haem peroxidase domain superfamily, animal type"/>
    <property type="match status" value="1"/>
</dbReference>
<keyword evidence="3" id="KW-0325">Glycoprotein</keyword>
<dbReference type="PRINTS" id="PR00457">
    <property type="entry name" value="ANPEROXIDASE"/>
</dbReference>
<dbReference type="InterPro" id="IPR019791">
    <property type="entry name" value="Haem_peroxidase_animal"/>
</dbReference>
<keyword evidence="5" id="KW-0575">Peroxidase</keyword>
<evidence type="ECO:0000256" key="4">
    <source>
        <dbReference type="SAM" id="MobiDB-lite"/>
    </source>
</evidence>
<dbReference type="EMBL" id="NSKD01000002">
    <property type="protein sequence ID" value="PAU81071.1"/>
    <property type="molecule type" value="Genomic_DNA"/>
</dbReference>
<dbReference type="GO" id="GO:0020037">
    <property type="term" value="F:heme binding"/>
    <property type="evidence" value="ECO:0007669"/>
    <property type="project" value="InterPro"/>
</dbReference>
<protein>
    <submittedName>
        <fullName evidence="5">Peroxidase</fullName>
    </submittedName>
</protein>
<evidence type="ECO:0000256" key="1">
    <source>
        <dbReference type="ARBA" id="ARBA00004613"/>
    </source>
</evidence>
<keyword evidence="5" id="KW-0560">Oxidoreductase</keyword>
<dbReference type="Pfam" id="PF03098">
    <property type="entry name" value="An_peroxidase"/>
    <property type="match status" value="1"/>
</dbReference>
<evidence type="ECO:0000313" key="6">
    <source>
        <dbReference type="Proteomes" id="UP000218896"/>
    </source>
</evidence>
<dbReference type="OrthoDB" id="9765610at2"/>
<comment type="caution">
    <text evidence="5">The sequence shown here is derived from an EMBL/GenBank/DDBJ whole genome shotgun (WGS) entry which is preliminary data.</text>
</comment>
<feature type="region of interest" description="Disordered" evidence="4">
    <location>
        <begin position="1"/>
        <end position="26"/>
    </location>
</feature>
<dbReference type="Proteomes" id="UP000218896">
    <property type="component" value="Unassembled WGS sequence"/>
</dbReference>
<gene>
    <name evidence="5" type="ORF">CK501_05780</name>
</gene>
<dbReference type="InterPro" id="IPR010255">
    <property type="entry name" value="Haem_peroxidase_sf"/>
</dbReference>
<reference evidence="5 6" key="1">
    <citation type="submission" date="2017-08" db="EMBL/GenBank/DDBJ databases">
        <title>Halovibrio sewagensis sp. nov., isolated from wastewater of high salinity.</title>
        <authorList>
            <person name="Dong X."/>
            <person name="Zhang G."/>
        </authorList>
    </citation>
    <scope>NUCLEOTIDE SEQUENCE [LARGE SCALE GENOMIC DNA]</scope>
    <source>
        <strain evidence="5 6">YL5-2</strain>
    </source>
</reference>
<dbReference type="PANTHER" id="PTHR11475">
    <property type="entry name" value="OXIDASE/PEROXIDASE"/>
    <property type="match status" value="1"/>
</dbReference>
<dbReference type="GO" id="GO:0005576">
    <property type="term" value="C:extracellular region"/>
    <property type="evidence" value="ECO:0007669"/>
    <property type="project" value="UniProtKB-SubCell"/>
</dbReference>
<organism evidence="5 6">
    <name type="scientific">Halovibrio salipaludis</name>
    <dbReference type="NCBI Taxonomy" id="2032626"/>
    <lineage>
        <taxon>Bacteria</taxon>
        <taxon>Pseudomonadati</taxon>
        <taxon>Pseudomonadota</taxon>
        <taxon>Gammaproteobacteria</taxon>
        <taxon>Oceanospirillales</taxon>
        <taxon>Halomonadaceae</taxon>
        <taxon>Halovibrio</taxon>
    </lineage>
</organism>
<dbReference type="CDD" id="cd09819">
    <property type="entry name" value="An_peroxidase_bacterial_1"/>
    <property type="match status" value="1"/>
</dbReference>
<dbReference type="PROSITE" id="PS50292">
    <property type="entry name" value="PEROXIDASE_3"/>
    <property type="match status" value="1"/>
</dbReference>
<accession>A0A2A2F672</accession>
<dbReference type="GO" id="GO:0006979">
    <property type="term" value="P:response to oxidative stress"/>
    <property type="evidence" value="ECO:0007669"/>
    <property type="project" value="InterPro"/>
</dbReference>
<name>A0A2A2F672_9GAMM</name>
<dbReference type="InterPro" id="IPR037120">
    <property type="entry name" value="Haem_peroxidase_sf_animal"/>
</dbReference>
<dbReference type="AlphaFoldDB" id="A0A2A2F672"/>
<evidence type="ECO:0000256" key="3">
    <source>
        <dbReference type="ARBA" id="ARBA00023180"/>
    </source>
</evidence>
<dbReference type="PANTHER" id="PTHR11475:SF4">
    <property type="entry name" value="CHORION PEROXIDASE"/>
    <property type="match status" value="1"/>
</dbReference>
<comment type="subcellular location">
    <subcellularLocation>
        <location evidence="1">Secreted</location>
    </subcellularLocation>
</comment>
<dbReference type="GO" id="GO:0004601">
    <property type="term" value="F:peroxidase activity"/>
    <property type="evidence" value="ECO:0007669"/>
    <property type="project" value="UniProtKB-KW"/>
</dbReference>
<evidence type="ECO:0000313" key="5">
    <source>
        <dbReference type="EMBL" id="PAU81071.1"/>
    </source>
</evidence>
<keyword evidence="2" id="KW-0964">Secreted</keyword>
<sequence>MTHHHGLQPLKGLSEHCQSPNHPISEDRFGRLFPELPGAYTDPGVLEGLGAAGGPMDSGGNAARTHSVPAGMVIFGQFIDHDITLDTESSFDRVNQAASTENTRSPTLDLDSVYGAGPEVQPYLYHQGPQSDPFLNAKLVTGADSAGGDPLSADDLARVASGAATIGDPRNDENRIISQMQLAFIRFHNQQCEALHAEDPELVHESLLEAAGQSVVWHYQWAVVNEFLPLMCGDLVVADILAHGRRFYRCSTPYIPVEFAVAAYRFGHSMVPMTIQTQKGGTAFEFFGSVLGGGFSPLADQRAIVDWHELFDTPEGRQVQRADRLNASMAPELLELPFVPADGVRSLATRNLLRGNSFRLPAGEAVAQAMERPESEIEHVMNRVRERSNDDITAGVPLWFYVLMEAEVIGRGRYGGQADAGEGLGPVGARIVAEVLIGLIELDPRSYLGSNRNWRPDPAYDAVGKMLASVNSGAL</sequence>